<keyword evidence="3" id="KW-0067">ATP-binding</keyword>
<keyword evidence="2" id="KW-0547">Nucleotide-binding</keyword>
<dbReference type="InterPro" id="IPR051782">
    <property type="entry name" value="ABC_Transporter_VariousFunc"/>
</dbReference>
<organism evidence="4 5">
    <name type="scientific">Geobacillus subterraneus</name>
    <dbReference type="NCBI Taxonomy" id="129338"/>
    <lineage>
        <taxon>Bacteria</taxon>
        <taxon>Bacillati</taxon>
        <taxon>Bacillota</taxon>
        <taxon>Bacilli</taxon>
        <taxon>Bacillales</taxon>
        <taxon>Anoxybacillaceae</taxon>
        <taxon>Geobacillus</taxon>
    </lineage>
</organism>
<evidence type="ECO:0000313" key="5">
    <source>
        <dbReference type="Proteomes" id="UP000501421"/>
    </source>
</evidence>
<dbReference type="PANTHER" id="PTHR42939:SF1">
    <property type="entry name" value="ABC TRANSPORTER ATP-BINDING PROTEIN ALBC-RELATED"/>
    <property type="match status" value="1"/>
</dbReference>
<dbReference type="PANTHER" id="PTHR42939">
    <property type="entry name" value="ABC TRANSPORTER ATP-BINDING PROTEIN ALBC-RELATED"/>
    <property type="match status" value="1"/>
</dbReference>
<dbReference type="SUPFAM" id="SSF52540">
    <property type="entry name" value="P-loop containing nucleoside triphosphate hydrolases"/>
    <property type="match status" value="1"/>
</dbReference>
<sequence length="91" mass="10470">MDEPFNGLDPITTYSIKAFLKEFAEKKGAVLISTHLLNDVERFCTHIAIINKGNLILFDSLKNIRQKYNNKDLESLFINQIQENERTVNNG</sequence>
<dbReference type="Gene3D" id="3.40.50.300">
    <property type="entry name" value="P-loop containing nucleotide triphosphate hydrolases"/>
    <property type="match status" value="1"/>
</dbReference>
<keyword evidence="1" id="KW-0813">Transport</keyword>
<evidence type="ECO:0000313" key="4">
    <source>
        <dbReference type="EMBL" id="BBW98795.1"/>
    </source>
</evidence>
<evidence type="ECO:0000256" key="1">
    <source>
        <dbReference type="ARBA" id="ARBA00022448"/>
    </source>
</evidence>
<dbReference type="Proteomes" id="UP000501421">
    <property type="component" value="Chromosome"/>
</dbReference>
<gene>
    <name evidence="4" type="ORF">GsuE55_36280</name>
</gene>
<dbReference type="AlphaFoldDB" id="A0A679FVR5"/>
<accession>A0A679FVR5</accession>
<evidence type="ECO:0000256" key="2">
    <source>
        <dbReference type="ARBA" id="ARBA00022741"/>
    </source>
</evidence>
<evidence type="ECO:0000256" key="3">
    <source>
        <dbReference type="ARBA" id="ARBA00022840"/>
    </source>
</evidence>
<evidence type="ECO:0008006" key="6">
    <source>
        <dbReference type="Google" id="ProtNLM"/>
    </source>
</evidence>
<name>A0A679FVR5_9BACL</name>
<protein>
    <recommendedName>
        <fullName evidence="6">ATPase AAA-type core domain-containing protein</fullName>
    </recommendedName>
</protein>
<dbReference type="InterPro" id="IPR027417">
    <property type="entry name" value="P-loop_NTPase"/>
</dbReference>
<dbReference type="EMBL" id="AP022557">
    <property type="protein sequence ID" value="BBW98795.1"/>
    <property type="molecule type" value="Genomic_DNA"/>
</dbReference>
<dbReference type="GO" id="GO:0005524">
    <property type="term" value="F:ATP binding"/>
    <property type="evidence" value="ECO:0007669"/>
    <property type="project" value="UniProtKB-KW"/>
</dbReference>
<proteinExistence type="predicted"/>
<keyword evidence="5" id="KW-1185">Reference proteome</keyword>
<reference evidence="5" key="1">
    <citation type="journal article" date="2020" name="Microbiol. Resour. Announc.">
        <title>Complete Genome Sequence of Geobacillus sp. Strain E55-1, Isolated from Mine Geyser in Japan.</title>
        <authorList>
            <person name="Miyazaki K."/>
            <person name="Hase E."/>
            <person name="Tokito N."/>
        </authorList>
    </citation>
    <scope>NUCLEOTIDE SEQUENCE [LARGE SCALE GENOMIC DNA]</scope>
    <source>
        <strain evidence="5">E55-1</strain>
    </source>
</reference>